<feature type="transmembrane region" description="Helical" evidence="7">
    <location>
        <begin position="20"/>
        <end position="43"/>
    </location>
</feature>
<organism evidence="9 10">
    <name type="scientific">Bradyrhizobium iriomotense</name>
    <dbReference type="NCBI Taxonomy" id="441950"/>
    <lineage>
        <taxon>Bacteria</taxon>
        <taxon>Pseudomonadati</taxon>
        <taxon>Pseudomonadota</taxon>
        <taxon>Alphaproteobacteria</taxon>
        <taxon>Hyphomicrobiales</taxon>
        <taxon>Nitrobacteraceae</taxon>
        <taxon>Bradyrhizobium</taxon>
    </lineage>
</organism>
<reference evidence="10" key="1">
    <citation type="journal article" date="2019" name="Int. J. Syst. Evol. Microbiol.">
        <title>The Global Catalogue of Microorganisms (GCM) 10K type strain sequencing project: providing services to taxonomists for standard genome sequencing and annotation.</title>
        <authorList>
            <consortium name="The Broad Institute Genomics Platform"/>
            <consortium name="The Broad Institute Genome Sequencing Center for Infectious Disease"/>
            <person name="Wu L."/>
            <person name="Ma J."/>
        </authorList>
    </citation>
    <scope>NUCLEOTIDE SEQUENCE [LARGE SCALE GENOMIC DNA]</scope>
    <source>
        <strain evidence="10">NBRC 102520</strain>
    </source>
</reference>
<feature type="transmembrane region" description="Helical" evidence="7">
    <location>
        <begin position="253"/>
        <end position="275"/>
    </location>
</feature>
<sequence>MTDVALSAPRSPWRVMAGRILTNPTTLAGVILCTIIVLGALLAPWLAPRDPLEQNIIDRLAGPGSEYLLGTDQFGRDVLSRLLWGARVSLLVSFLSIAGAIVIGGAIGMISAYVGGRFDLVTMQVMDVLLSFPSLILGMIMVALLGSSVTNLIIAIALTAIAPFARIARAPVLVLKERAFIEAGRALGFSHLRILLVHVLPNIVNDLLVMGTLWMATAVRTEASLSFIGLGVKPPTPTWGGMMRDGFENILDSAWLCIWPGLAILALVLGLNLVGDGLYDATDPKANAQ</sequence>
<protein>
    <submittedName>
        <fullName evidence="9">ABC transporter permease</fullName>
    </submittedName>
</protein>
<dbReference type="PANTHER" id="PTHR43386">
    <property type="entry name" value="OLIGOPEPTIDE TRANSPORT SYSTEM PERMEASE PROTEIN APPC"/>
    <property type="match status" value="1"/>
</dbReference>
<keyword evidence="2 7" id="KW-0813">Transport</keyword>
<dbReference type="Pfam" id="PF12911">
    <property type="entry name" value="OppC_N"/>
    <property type="match status" value="1"/>
</dbReference>
<accession>A0ABQ6AUI9</accession>
<keyword evidence="4 7" id="KW-0812">Transmembrane</keyword>
<dbReference type="InterPro" id="IPR025966">
    <property type="entry name" value="OppC_N"/>
</dbReference>
<name>A0ABQ6AUI9_9BRAD</name>
<comment type="subcellular location">
    <subcellularLocation>
        <location evidence="1 7">Cell membrane</location>
        <topology evidence="1 7">Multi-pass membrane protein</topology>
    </subcellularLocation>
</comment>
<keyword evidence="3" id="KW-1003">Cell membrane</keyword>
<proteinExistence type="inferred from homology"/>
<keyword evidence="10" id="KW-1185">Reference proteome</keyword>
<feature type="transmembrane region" description="Helical" evidence="7">
    <location>
        <begin position="152"/>
        <end position="175"/>
    </location>
</feature>
<comment type="similarity">
    <text evidence="7">Belongs to the binding-protein-dependent transport system permease family.</text>
</comment>
<dbReference type="InterPro" id="IPR035906">
    <property type="entry name" value="MetI-like_sf"/>
</dbReference>
<evidence type="ECO:0000256" key="4">
    <source>
        <dbReference type="ARBA" id="ARBA00022692"/>
    </source>
</evidence>
<keyword evidence="6 7" id="KW-0472">Membrane</keyword>
<dbReference type="PROSITE" id="PS50928">
    <property type="entry name" value="ABC_TM1"/>
    <property type="match status" value="1"/>
</dbReference>
<keyword evidence="5 7" id="KW-1133">Transmembrane helix</keyword>
<dbReference type="SUPFAM" id="SSF161098">
    <property type="entry name" value="MetI-like"/>
    <property type="match status" value="1"/>
</dbReference>
<evidence type="ECO:0000256" key="6">
    <source>
        <dbReference type="ARBA" id="ARBA00023136"/>
    </source>
</evidence>
<feature type="transmembrane region" description="Helical" evidence="7">
    <location>
        <begin position="128"/>
        <end position="146"/>
    </location>
</feature>
<evidence type="ECO:0000256" key="3">
    <source>
        <dbReference type="ARBA" id="ARBA00022475"/>
    </source>
</evidence>
<dbReference type="CDD" id="cd06261">
    <property type="entry name" value="TM_PBP2"/>
    <property type="match status" value="1"/>
</dbReference>
<evidence type="ECO:0000256" key="2">
    <source>
        <dbReference type="ARBA" id="ARBA00022448"/>
    </source>
</evidence>
<feature type="domain" description="ABC transmembrane type-1" evidence="8">
    <location>
        <begin position="86"/>
        <end position="275"/>
    </location>
</feature>
<dbReference type="InterPro" id="IPR000515">
    <property type="entry name" value="MetI-like"/>
</dbReference>
<dbReference type="PANTHER" id="PTHR43386:SF25">
    <property type="entry name" value="PEPTIDE ABC TRANSPORTER PERMEASE PROTEIN"/>
    <property type="match status" value="1"/>
</dbReference>
<dbReference type="Gene3D" id="1.10.3720.10">
    <property type="entry name" value="MetI-like"/>
    <property type="match status" value="1"/>
</dbReference>
<evidence type="ECO:0000313" key="9">
    <source>
        <dbReference type="EMBL" id="GLR85218.1"/>
    </source>
</evidence>
<evidence type="ECO:0000256" key="7">
    <source>
        <dbReference type="RuleBase" id="RU363032"/>
    </source>
</evidence>
<feature type="transmembrane region" description="Helical" evidence="7">
    <location>
        <begin position="90"/>
        <end position="116"/>
    </location>
</feature>
<dbReference type="RefSeq" id="WP_284264099.1">
    <property type="nucleotide sequence ID" value="NZ_BSOW01000005.1"/>
</dbReference>
<feature type="transmembrane region" description="Helical" evidence="7">
    <location>
        <begin position="195"/>
        <end position="216"/>
    </location>
</feature>
<comment type="caution">
    <text evidence="9">The sequence shown here is derived from an EMBL/GenBank/DDBJ whole genome shotgun (WGS) entry which is preliminary data.</text>
</comment>
<dbReference type="Pfam" id="PF00528">
    <property type="entry name" value="BPD_transp_1"/>
    <property type="match status" value="1"/>
</dbReference>
<dbReference type="InterPro" id="IPR050366">
    <property type="entry name" value="BP-dependent_transpt_permease"/>
</dbReference>
<evidence type="ECO:0000259" key="8">
    <source>
        <dbReference type="PROSITE" id="PS50928"/>
    </source>
</evidence>
<evidence type="ECO:0000256" key="5">
    <source>
        <dbReference type="ARBA" id="ARBA00022989"/>
    </source>
</evidence>
<dbReference type="EMBL" id="BSOW01000005">
    <property type="protein sequence ID" value="GLR85218.1"/>
    <property type="molecule type" value="Genomic_DNA"/>
</dbReference>
<dbReference type="Proteomes" id="UP001156905">
    <property type="component" value="Unassembled WGS sequence"/>
</dbReference>
<evidence type="ECO:0000256" key="1">
    <source>
        <dbReference type="ARBA" id="ARBA00004651"/>
    </source>
</evidence>
<gene>
    <name evidence="9" type="ORF">GCM10007857_19280</name>
</gene>
<evidence type="ECO:0000313" key="10">
    <source>
        <dbReference type="Proteomes" id="UP001156905"/>
    </source>
</evidence>